<dbReference type="OrthoDB" id="9782160at2"/>
<dbReference type="SUPFAM" id="SSF51905">
    <property type="entry name" value="FAD/NAD(P)-binding domain"/>
    <property type="match status" value="1"/>
</dbReference>
<dbReference type="PANTHER" id="PTHR46865:SF8">
    <property type="entry name" value="POSSIBLE OXIDOREDUCTASE"/>
    <property type="match status" value="1"/>
</dbReference>
<organism evidence="2 3">
    <name type="scientific">Mycobacterium asiaticum</name>
    <dbReference type="NCBI Taxonomy" id="1790"/>
    <lineage>
        <taxon>Bacteria</taxon>
        <taxon>Bacillati</taxon>
        <taxon>Actinomycetota</taxon>
        <taxon>Actinomycetes</taxon>
        <taxon>Mycobacteriales</taxon>
        <taxon>Mycobacteriaceae</taxon>
        <taxon>Mycobacterium</taxon>
    </lineage>
</organism>
<dbReference type="Pfam" id="PF01494">
    <property type="entry name" value="FAD_binding_3"/>
    <property type="match status" value="1"/>
</dbReference>
<dbReference type="InterPro" id="IPR051704">
    <property type="entry name" value="FAD_aromatic-hydroxylase"/>
</dbReference>
<dbReference type="PANTHER" id="PTHR46865">
    <property type="entry name" value="OXIDOREDUCTASE-RELATED"/>
    <property type="match status" value="1"/>
</dbReference>
<sequence length="394" mass="43009">MKVAVCGAGIAGLAVAERMAALGAEVVVLERAPGPDPRGHLIDFYGAGYEAVDAIGALPALKDASYRIDEATLVDEQGRRRGDLPYDQIAKALDGRMCSLTRSDLEKTLRDNLPEDVELRFGATVTGVDSRADGVTVTLDGGETIEADLLVGADGIRSAVRKLVFGTESAALRYLGFHCVAFVVDASDIARESDVEQFAVTDTIDRHLDLFFLPDGRAAVFAMFRAPDAELGADPRAEIRERFADMGWLVPEILRRCPPSEDIYYEAVTQVVMPRWSSNRVVLIGDAGAAVSPFAAHSASLAVAGAYVLAEQFRTTSSVERALDFYEKLWRWVVEEKQQISRDIGCWTLPGRSRPVSLRFTWRPLVKRFITTTLGGEPNTVVAMLRRGTSEPDN</sequence>
<protein>
    <submittedName>
        <fullName evidence="2">FAD-dependent oxidoreductase</fullName>
    </submittedName>
</protein>
<dbReference type="Proteomes" id="UP000093795">
    <property type="component" value="Unassembled WGS sequence"/>
</dbReference>
<dbReference type="AlphaFoldDB" id="A0A1A3BZ14"/>
<dbReference type="InterPro" id="IPR036188">
    <property type="entry name" value="FAD/NAD-bd_sf"/>
</dbReference>
<proteinExistence type="predicted"/>
<dbReference type="GO" id="GO:0071949">
    <property type="term" value="F:FAD binding"/>
    <property type="evidence" value="ECO:0007669"/>
    <property type="project" value="InterPro"/>
</dbReference>
<comment type="caution">
    <text evidence="2">The sequence shown here is derived from an EMBL/GenBank/DDBJ whole genome shotgun (WGS) entry which is preliminary data.</text>
</comment>
<dbReference type="PRINTS" id="PR00420">
    <property type="entry name" value="RNGMNOXGNASE"/>
</dbReference>
<accession>A0A1A3BZ14</accession>
<dbReference type="STRING" id="1790.A5645_25020"/>
<reference evidence="2 3" key="1">
    <citation type="submission" date="2016-06" db="EMBL/GenBank/DDBJ databases">
        <authorList>
            <person name="Kjaerup R.B."/>
            <person name="Dalgaard T.S."/>
            <person name="Juul-Madsen H.R."/>
        </authorList>
    </citation>
    <scope>NUCLEOTIDE SEQUENCE [LARGE SCALE GENOMIC DNA]</scope>
    <source>
        <strain evidence="2 3">1081914.2</strain>
    </source>
</reference>
<evidence type="ECO:0000313" key="3">
    <source>
        <dbReference type="Proteomes" id="UP000093795"/>
    </source>
</evidence>
<feature type="domain" description="FAD-binding" evidence="1">
    <location>
        <begin position="2"/>
        <end position="326"/>
    </location>
</feature>
<dbReference type="EMBL" id="LZKQ01000236">
    <property type="protein sequence ID" value="OBI78641.1"/>
    <property type="molecule type" value="Genomic_DNA"/>
</dbReference>
<name>A0A1A3BZ14_MYCAS</name>
<dbReference type="Gene3D" id="3.50.50.60">
    <property type="entry name" value="FAD/NAD(P)-binding domain"/>
    <property type="match status" value="1"/>
</dbReference>
<evidence type="ECO:0000313" key="2">
    <source>
        <dbReference type="EMBL" id="OBI78641.1"/>
    </source>
</evidence>
<dbReference type="eggNOG" id="COG0654">
    <property type="taxonomic scope" value="Bacteria"/>
</dbReference>
<gene>
    <name evidence="2" type="ORF">A9X01_27170</name>
</gene>
<evidence type="ECO:0000259" key="1">
    <source>
        <dbReference type="Pfam" id="PF01494"/>
    </source>
</evidence>
<dbReference type="InterPro" id="IPR002938">
    <property type="entry name" value="FAD-bd"/>
</dbReference>